<organism evidence="2 3">
    <name type="scientific">Raphidocelis subcapitata</name>
    <dbReference type="NCBI Taxonomy" id="307507"/>
    <lineage>
        <taxon>Eukaryota</taxon>
        <taxon>Viridiplantae</taxon>
        <taxon>Chlorophyta</taxon>
        <taxon>core chlorophytes</taxon>
        <taxon>Chlorophyceae</taxon>
        <taxon>CS clade</taxon>
        <taxon>Sphaeropleales</taxon>
        <taxon>Selenastraceae</taxon>
        <taxon>Raphidocelis</taxon>
    </lineage>
</organism>
<dbReference type="AlphaFoldDB" id="A0A2V0PCC8"/>
<accession>A0A2V0PCC8</accession>
<protein>
    <submittedName>
        <fullName evidence="2">Uncharacterized protein</fullName>
    </submittedName>
</protein>
<feature type="region of interest" description="Disordered" evidence="1">
    <location>
        <begin position="21"/>
        <end position="43"/>
    </location>
</feature>
<proteinExistence type="predicted"/>
<sequence length="120" mass="11716">MGARSGSAVARVAHSQFASSAAQPILKPAQPSPQQNGHIGALAAGSPPAAGAVDAALRRVRRVLAARSCSSQAAQLSACVGDGGAAAAAAGPCAQYADAFAFCRSVSAQPRQHHPGGGAF</sequence>
<dbReference type="InParanoid" id="A0A2V0PCC8"/>
<dbReference type="EMBL" id="BDRX01000083">
    <property type="protein sequence ID" value="GBF96592.1"/>
    <property type="molecule type" value="Genomic_DNA"/>
</dbReference>
<evidence type="ECO:0000256" key="1">
    <source>
        <dbReference type="SAM" id="MobiDB-lite"/>
    </source>
</evidence>
<dbReference type="Proteomes" id="UP000247498">
    <property type="component" value="Unassembled WGS sequence"/>
</dbReference>
<keyword evidence="3" id="KW-1185">Reference proteome</keyword>
<reference evidence="2 3" key="1">
    <citation type="journal article" date="2018" name="Sci. Rep.">
        <title>Raphidocelis subcapitata (=Pseudokirchneriella subcapitata) provides an insight into genome evolution and environmental adaptations in the Sphaeropleales.</title>
        <authorList>
            <person name="Suzuki S."/>
            <person name="Yamaguchi H."/>
            <person name="Nakajima N."/>
            <person name="Kawachi M."/>
        </authorList>
    </citation>
    <scope>NUCLEOTIDE SEQUENCE [LARGE SCALE GENOMIC DNA]</scope>
    <source>
        <strain evidence="2 3">NIES-35</strain>
    </source>
</reference>
<comment type="caution">
    <text evidence="2">The sequence shown here is derived from an EMBL/GenBank/DDBJ whole genome shotgun (WGS) entry which is preliminary data.</text>
</comment>
<gene>
    <name evidence="2" type="ORF">Rsub_09338</name>
</gene>
<name>A0A2V0PCC8_9CHLO</name>
<evidence type="ECO:0000313" key="3">
    <source>
        <dbReference type="Proteomes" id="UP000247498"/>
    </source>
</evidence>
<evidence type="ECO:0000313" key="2">
    <source>
        <dbReference type="EMBL" id="GBF96592.1"/>
    </source>
</evidence>